<proteinExistence type="predicted"/>
<accession>A7ZP41</accession>
<name>A7ZP41_ECO24</name>
<dbReference type="HOGENOM" id="CLU_3396258_0_0_6"/>
<dbReference type="Proteomes" id="UP000001122">
    <property type="component" value="Chromosome"/>
</dbReference>
<reference evidence="2" key="1">
    <citation type="journal article" date="2008" name="J. Bacteriol.">
        <title>The pangenome structure of Escherichia coli: comparative genomic analysis of E. coli commensal and pathogenic isolates.</title>
        <authorList>
            <person name="Rasko D.A."/>
            <person name="Rosovitz M.J."/>
            <person name="Myers G.S."/>
            <person name="Mongodin E.F."/>
            <person name="Fricke W.F."/>
            <person name="Gajer P."/>
            <person name="Crabtree J."/>
            <person name="Sebaihia M."/>
            <person name="Thomson N.R."/>
            <person name="Chaudhuri R."/>
            <person name="Henderson I.R."/>
            <person name="Sperandio V."/>
            <person name="Ravel J."/>
        </authorList>
    </citation>
    <scope>NUCLEOTIDE SEQUENCE [LARGE SCALE GENOMIC DNA]</scope>
    <source>
        <strain evidence="2">E24377A / ETEC</strain>
    </source>
</reference>
<organism evidence="1 2">
    <name type="scientific">Escherichia coli O139:H28 (strain E24377A / ETEC)</name>
    <dbReference type="NCBI Taxonomy" id="331111"/>
    <lineage>
        <taxon>Bacteria</taxon>
        <taxon>Pseudomonadati</taxon>
        <taxon>Pseudomonadota</taxon>
        <taxon>Gammaproteobacteria</taxon>
        <taxon>Enterobacterales</taxon>
        <taxon>Enterobacteriaceae</taxon>
        <taxon>Escherichia</taxon>
    </lineage>
</organism>
<gene>
    <name evidence="1" type="ordered locus">EcE24377A_2518</name>
</gene>
<evidence type="ECO:0000313" key="2">
    <source>
        <dbReference type="Proteomes" id="UP000001122"/>
    </source>
</evidence>
<sequence>MSYLAFALNAGCGVNALSGLRFPLFQQITLK</sequence>
<dbReference type="AlphaFoldDB" id="A7ZP41"/>
<dbReference type="EMBL" id="CP000800">
    <property type="protein sequence ID" value="ABV18423.1"/>
    <property type="molecule type" value="Genomic_DNA"/>
</dbReference>
<keyword evidence="2" id="KW-1185">Reference proteome</keyword>
<evidence type="ECO:0000313" key="1">
    <source>
        <dbReference type="EMBL" id="ABV18423.1"/>
    </source>
</evidence>
<dbReference type="KEGG" id="ecw:EcE24377A_2518"/>
<protein>
    <submittedName>
        <fullName evidence="1">Uncharacterized protein</fullName>
    </submittedName>
</protein>